<accession>A0A941AM77</accession>
<evidence type="ECO:0000313" key="4">
    <source>
        <dbReference type="EMBL" id="MBP2708087.1"/>
    </source>
</evidence>
<evidence type="ECO:0000256" key="2">
    <source>
        <dbReference type="SAM" id="MobiDB-lite"/>
    </source>
</evidence>
<name>A0A941AM77_9ACTN</name>
<reference evidence="4" key="1">
    <citation type="submission" date="2021-02" db="EMBL/GenBank/DDBJ databases">
        <title>Draft genome sequence of Microbispora sp. RL4-1S isolated from rice leaves in Thailand.</title>
        <authorList>
            <person name="Muangham S."/>
            <person name="Duangmal K."/>
        </authorList>
    </citation>
    <scope>NUCLEOTIDE SEQUENCE</scope>
    <source>
        <strain evidence="4">RL4-1S</strain>
    </source>
</reference>
<evidence type="ECO:0000259" key="3">
    <source>
        <dbReference type="Pfam" id="PF02638"/>
    </source>
</evidence>
<dbReference type="Proteomes" id="UP000674234">
    <property type="component" value="Unassembled WGS sequence"/>
</dbReference>
<dbReference type="InterPro" id="IPR052177">
    <property type="entry name" value="Divisome_Glycosyl_Hydrolase"/>
</dbReference>
<dbReference type="AlphaFoldDB" id="A0A941AM77"/>
<protein>
    <submittedName>
        <fullName evidence="4">Family 10 glycosylhydrolase</fullName>
    </submittedName>
</protein>
<dbReference type="EMBL" id="JAFCNB010000026">
    <property type="protein sequence ID" value="MBP2708087.1"/>
    <property type="molecule type" value="Genomic_DNA"/>
</dbReference>
<feature type="compositionally biased region" description="Low complexity" evidence="2">
    <location>
        <begin position="37"/>
        <end position="48"/>
    </location>
</feature>
<dbReference type="Gene3D" id="3.20.20.80">
    <property type="entry name" value="Glycosidases"/>
    <property type="match status" value="1"/>
</dbReference>
<dbReference type="InterPro" id="IPR017853">
    <property type="entry name" value="GH"/>
</dbReference>
<organism evidence="4 5">
    <name type="scientific">Microbispora oryzae</name>
    <dbReference type="NCBI Taxonomy" id="2806554"/>
    <lineage>
        <taxon>Bacteria</taxon>
        <taxon>Bacillati</taxon>
        <taxon>Actinomycetota</taxon>
        <taxon>Actinomycetes</taxon>
        <taxon>Streptosporangiales</taxon>
        <taxon>Streptosporangiaceae</taxon>
        <taxon>Microbispora</taxon>
    </lineage>
</organism>
<dbReference type="InterPro" id="IPR003790">
    <property type="entry name" value="GHL10"/>
</dbReference>
<dbReference type="PANTHER" id="PTHR43405:SF1">
    <property type="entry name" value="GLYCOSYL HYDROLASE DIGH"/>
    <property type="match status" value="1"/>
</dbReference>
<evidence type="ECO:0000256" key="1">
    <source>
        <dbReference type="ARBA" id="ARBA00022729"/>
    </source>
</evidence>
<sequence>MTERGHSRVGRALITAGVLAVAAAGTAYAFGPGARADQAGQEAAPGGQARERLRAGRAADGAPAPAAPRAGSAADSVTADSAESAGRQVTDGGSCATAANAPKRQLRGVWIATVHNLDWPSRPGLTEAQQRDQYVKILDAAVKNRLNAVFVQVRPASDAIYRSALEPWSQWLTGKAGQDPGWDPLPFLIEEAHRRGLEFHAWFNPFRAADTASAKLPANHPARVHPDWVVKHEGKLYYNPGLPEVRDWITRVVTDVVTRYDVDGVHFDDYFYPYPGNGTAFADSAAYKKYGKGKPRADWRRGNVNAMVAQVSRAVHAAKPYVKFGISPFGIWRNKAQDPEGSATSGMSAYDAIYADPRAWIKARSVDYVIPQLYWPRGFEAADYATLVKWWANAVRGSGVDLYIGQALYQVGTSGAWKKPGELPAHLGLNRKYPEVGGDVYFSAAQLLKNPLGVLDRLRKDYYARPALLPLLSGLPTAAPAAPKRVRYAGGTLTWQAQQGVRAYGIYRVAAGTGGKCATADARNLVAVLPAAAAPTYRATTTGAYYVTAIDRLGNESPAVPAGVT</sequence>
<comment type="caution">
    <text evidence="4">The sequence shown here is derived from an EMBL/GenBank/DDBJ whole genome shotgun (WGS) entry which is preliminary data.</text>
</comment>
<keyword evidence="5" id="KW-1185">Reference proteome</keyword>
<evidence type="ECO:0000313" key="5">
    <source>
        <dbReference type="Proteomes" id="UP000674234"/>
    </source>
</evidence>
<dbReference type="Pfam" id="PF02638">
    <property type="entry name" value="GHL10"/>
    <property type="match status" value="1"/>
</dbReference>
<feature type="region of interest" description="Disordered" evidence="2">
    <location>
        <begin position="37"/>
        <end position="96"/>
    </location>
</feature>
<dbReference type="PANTHER" id="PTHR43405">
    <property type="entry name" value="GLYCOSYL HYDROLASE DIGH"/>
    <property type="match status" value="1"/>
</dbReference>
<dbReference type="SUPFAM" id="SSF51445">
    <property type="entry name" value="(Trans)glycosidases"/>
    <property type="match status" value="1"/>
</dbReference>
<dbReference type="RefSeq" id="WP_307848814.1">
    <property type="nucleotide sequence ID" value="NZ_JAFCNB010000026.1"/>
</dbReference>
<gene>
    <name evidence="4" type="ORF">JOL79_30345</name>
</gene>
<proteinExistence type="predicted"/>
<keyword evidence="1" id="KW-0732">Signal</keyword>
<feature type="domain" description="Glycosyl hydrolase-like 10" evidence="3">
    <location>
        <begin position="105"/>
        <end position="414"/>
    </location>
</feature>
<feature type="compositionally biased region" description="Low complexity" evidence="2">
    <location>
        <begin position="56"/>
        <end position="74"/>
    </location>
</feature>